<evidence type="ECO:0000259" key="11">
    <source>
        <dbReference type="PROSITE" id="PS50112"/>
    </source>
</evidence>
<evidence type="ECO:0000256" key="6">
    <source>
        <dbReference type="ARBA" id="ARBA00023012"/>
    </source>
</evidence>
<dbReference type="Pfam" id="PF00072">
    <property type="entry name" value="Response_reg"/>
    <property type="match status" value="2"/>
</dbReference>
<keyword evidence="4" id="KW-0808">Transferase</keyword>
<feature type="domain" description="PAS" evidence="11">
    <location>
        <begin position="122"/>
        <end position="195"/>
    </location>
</feature>
<dbReference type="PRINTS" id="PR00344">
    <property type="entry name" value="BCTRLSENSOR"/>
</dbReference>
<feature type="modified residue" description="4-aspartylphosphate" evidence="8">
    <location>
        <position position="699"/>
    </location>
</feature>
<feature type="domain" description="Histidine kinase" evidence="9">
    <location>
        <begin position="377"/>
        <end position="619"/>
    </location>
</feature>
<dbReference type="InterPro" id="IPR011006">
    <property type="entry name" value="CheY-like_superfamily"/>
</dbReference>
<evidence type="ECO:0000256" key="5">
    <source>
        <dbReference type="ARBA" id="ARBA00022777"/>
    </source>
</evidence>
<dbReference type="InterPro" id="IPR036890">
    <property type="entry name" value="HATPase_C_sf"/>
</dbReference>
<dbReference type="InterPro" id="IPR000014">
    <property type="entry name" value="PAS"/>
</dbReference>
<keyword evidence="7" id="KW-0472">Membrane</keyword>
<dbReference type="InterPro" id="IPR001789">
    <property type="entry name" value="Sig_transdc_resp-reg_receiver"/>
</dbReference>
<dbReference type="Pfam" id="PF00512">
    <property type="entry name" value="HisKA"/>
    <property type="match status" value="1"/>
</dbReference>
<evidence type="ECO:0000256" key="3">
    <source>
        <dbReference type="ARBA" id="ARBA00022553"/>
    </source>
</evidence>
<dbReference type="SUPFAM" id="SSF52172">
    <property type="entry name" value="CheY-like"/>
    <property type="match status" value="2"/>
</dbReference>
<dbReference type="Pfam" id="PF13426">
    <property type="entry name" value="PAS_9"/>
    <property type="match status" value="1"/>
</dbReference>
<evidence type="ECO:0000259" key="10">
    <source>
        <dbReference type="PROSITE" id="PS50110"/>
    </source>
</evidence>
<dbReference type="Gene3D" id="3.30.565.10">
    <property type="entry name" value="Histidine kinase-like ATPase, C-terminal domain"/>
    <property type="match status" value="1"/>
</dbReference>
<evidence type="ECO:0000313" key="13">
    <source>
        <dbReference type="EMBL" id="OEJ73536.1"/>
    </source>
</evidence>
<dbReference type="STRING" id="1781255.BH720_19195"/>
<dbReference type="EC" id="2.7.13.3" evidence="2"/>
<dbReference type="GO" id="GO:0005886">
    <property type="term" value="C:plasma membrane"/>
    <property type="evidence" value="ECO:0007669"/>
    <property type="project" value="TreeGrafter"/>
</dbReference>
<keyword evidence="3 8" id="KW-0597">Phosphoprotein</keyword>
<dbReference type="SUPFAM" id="SSF55874">
    <property type="entry name" value="ATPase domain of HSP90 chaperone/DNA topoisomerase II/histidine kinase"/>
    <property type="match status" value="1"/>
</dbReference>
<dbReference type="InterPro" id="IPR013656">
    <property type="entry name" value="PAS_4"/>
</dbReference>
<dbReference type="Gene3D" id="3.40.50.2300">
    <property type="match status" value="2"/>
</dbReference>
<evidence type="ECO:0000259" key="12">
    <source>
        <dbReference type="PROSITE" id="PS50113"/>
    </source>
</evidence>
<dbReference type="SMART" id="SM00387">
    <property type="entry name" value="HATPase_c"/>
    <property type="match status" value="1"/>
</dbReference>
<dbReference type="InterPro" id="IPR000700">
    <property type="entry name" value="PAS-assoc_C"/>
</dbReference>
<dbReference type="Pfam" id="PF08448">
    <property type="entry name" value="PAS_4"/>
    <property type="match status" value="2"/>
</dbReference>
<dbReference type="InterPro" id="IPR003594">
    <property type="entry name" value="HATPase_dom"/>
</dbReference>
<dbReference type="PANTHER" id="PTHR43047:SF72">
    <property type="entry name" value="OSMOSENSING HISTIDINE PROTEIN KINASE SLN1"/>
    <property type="match status" value="1"/>
</dbReference>
<evidence type="ECO:0000256" key="7">
    <source>
        <dbReference type="ARBA" id="ARBA00023136"/>
    </source>
</evidence>
<evidence type="ECO:0000256" key="8">
    <source>
        <dbReference type="PROSITE-ProRule" id="PRU00169"/>
    </source>
</evidence>
<dbReference type="GO" id="GO:0000155">
    <property type="term" value="F:phosphorelay sensor kinase activity"/>
    <property type="evidence" value="ECO:0007669"/>
    <property type="project" value="InterPro"/>
</dbReference>
<dbReference type="EMBL" id="MJGC01000087">
    <property type="protein sequence ID" value="OEJ73536.1"/>
    <property type="molecule type" value="Genomic_DNA"/>
</dbReference>
<dbReference type="CDD" id="cd00130">
    <property type="entry name" value="PAS"/>
    <property type="match status" value="1"/>
</dbReference>
<dbReference type="PROSITE" id="PS50113">
    <property type="entry name" value="PAC"/>
    <property type="match status" value="1"/>
</dbReference>
<reference evidence="13" key="1">
    <citation type="submission" date="2016-09" db="EMBL/GenBank/DDBJ databases">
        <title>Draft genome of thermotolerant cyanobacterium Desertifilum sp. strain IPPAS B-1220.</title>
        <authorList>
            <person name="Sinetova M.A."/>
            <person name="Bolakhan K."/>
            <person name="Zayadan B.K."/>
            <person name="Mironov K.S."/>
            <person name="Ustinova V."/>
            <person name="Kupriyanova E.V."/>
            <person name="Sidorov R.A."/>
            <person name="Skrypnik A.N."/>
            <person name="Gogoleva N.E."/>
            <person name="Gogolev Y.V."/>
            <person name="Los D.A."/>
        </authorList>
    </citation>
    <scope>NUCLEOTIDE SEQUENCE [LARGE SCALE GENOMIC DNA]</scope>
    <source>
        <strain evidence="13">IPPAS B-1220</strain>
    </source>
</reference>
<dbReference type="SMART" id="SM00091">
    <property type="entry name" value="PAS"/>
    <property type="match status" value="3"/>
</dbReference>
<evidence type="ECO:0000256" key="2">
    <source>
        <dbReference type="ARBA" id="ARBA00012438"/>
    </source>
</evidence>
<keyword evidence="6" id="KW-0902">Two-component regulatory system</keyword>
<evidence type="ECO:0000259" key="9">
    <source>
        <dbReference type="PROSITE" id="PS50109"/>
    </source>
</evidence>
<dbReference type="FunFam" id="3.30.565.10:FF:000006">
    <property type="entry name" value="Sensor histidine kinase WalK"/>
    <property type="match status" value="1"/>
</dbReference>
<dbReference type="SMART" id="SM00086">
    <property type="entry name" value="PAC"/>
    <property type="match status" value="2"/>
</dbReference>
<dbReference type="PROSITE" id="PS50110">
    <property type="entry name" value="RESPONSE_REGULATORY"/>
    <property type="match status" value="2"/>
</dbReference>
<feature type="modified residue" description="4-aspartylphosphate" evidence="8">
    <location>
        <position position="824"/>
    </location>
</feature>
<gene>
    <name evidence="13" type="ORF">BH720_19195</name>
</gene>
<dbReference type="Pfam" id="PF02518">
    <property type="entry name" value="HATPase_c"/>
    <property type="match status" value="1"/>
</dbReference>
<dbReference type="NCBIfam" id="TIGR00229">
    <property type="entry name" value="sensory_box"/>
    <property type="match status" value="1"/>
</dbReference>
<dbReference type="PROSITE" id="PS50112">
    <property type="entry name" value="PAS"/>
    <property type="match status" value="1"/>
</dbReference>
<dbReference type="InterPro" id="IPR001610">
    <property type="entry name" value="PAC"/>
</dbReference>
<dbReference type="GO" id="GO:0009927">
    <property type="term" value="F:histidine phosphotransfer kinase activity"/>
    <property type="evidence" value="ECO:0007669"/>
    <property type="project" value="TreeGrafter"/>
</dbReference>
<dbReference type="PROSITE" id="PS50109">
    <property type="entry name" value="HIS_KIN"/>
    <property type="match status" value="1"/>
</dbReference>
<dbReference type="AlphaFoldDB" id="A0A1E5QFS8"/>
<evidence type="ECO:0000256" key="1">
    <source>
        <dbReference type="ARBA" id="ARBA00000085"/>
    </source>
</evidence>
<evidence type="ECO:0000256" key="4">
    <source>
        <dbReference type="ARBA" id="ARBA00022679"/>
    </source>
</evidence>
<dbReference type="InterPro" id="IPR036097">
    <property type="entry name" value="HisK_dim/P_sf"/>
</dbReference>
<organism evidence="13">
    <name type="scientific">Desertifilum tharense IPPAS B-1220</name>
    <dbReference type="NCBI Taxonomy" id="1781255"/>
    <lineage>
        <taxon>Bacteria</taxon>
        <taxon>Bacillati</taxon>
        <taxon>Cyanobacteriota</taxon>
        <taxon>Cyanophyceae</taxon>
        <taxon>Desertifilales</taxon>
        <taxon>Desertifilaceae</taxon>
        <taxon>Desertifilum</taxon>
    </lineage>
</organism>
<dbReference type="CDD" id="cd00082">
    <property type="entry name" value="HisKA"/>
    <property type="match status" value="1"/>
</dbReference>
<dbReference type="SMART" id="SM00388">
    <property type="entry name" value="HisKA"/>
    <property type="match status" value="1"/>
</dbReference>
<proteinExistence type="predicted"/>
<sequence length="890" mass="99815">MKNLQRFESFLESMPAAVALFDCQMRYLLASRRWLDELGIETDHWVGRSHRECCPQGIALNPDYLERSLAGTSEIWTEELTPDGTTIEWESQPWIAETGDIGGIIVKRQIDRTPWAKHIENRLHLLERAIAASPDGIVISDANAPDCPLIYVNPGFENITGYTASEIIGLNCRFLQGEDKQQPELEQLRNAVRTGQECCLTLRNYRRDGSLFWNELRIAPVRDEGGNLTHFIGVQRDITERKRAEELERQSQALRHSEIKNRALINAIPDLIFRLEENRRLVDVKAEKNRHNASESLAQPIEEVFPVEVAQKYLEKAAQALQTGEIQIFEYELCLYGNLCNYEARVVVDGLQEVLVIVRDITERKKVERLKNEFVSIVSHELRTPLTSVRGALSLITGGVVGAIPPEAQAMVDIAYKNSERLILLINDILDIEKIESGKMNFHCILMDLVPLVEQTIVSNRTYAEQFGVKFVLESEVDQARVNVDRDRLMQVLTNLLSNAAKFSPENSTAIVKIERVYPQWLQSEASDSGHSSIQCVATPLQYVRISVCDRGPGIPESFRSQIFQKFAQADTSDTRRQTGTGLGLSICKAIVERLNGYINFDTQENVGTTFYVDLPEYALTPVAATQSLASNTPEELRKRLKQSQLKNQPILICEDDPDIAQLLGMMLQQDGFSTDIAYNAAEAKTLLAQKPYAAMTIDLSLPGQSGISLIRELREQEQTRSLPLIVVSATAQQGREQLQGFGFAIVDWLNKPIDRDLLATAIRQAVTRQAVNKPQILHVEDDLDLTRVIVAIVQDSAELDKAVNLQEARQKLAQNDYALVILDLSLPDGSGLELLPYLNELACPIPVLIFSAKEVNQETTHQVAAVLVKSRTSNQQLLDTINSLIACQS</sequence>
<dbReference type="InterPro" id="IPR035965">
    <property type="entry name" value="PAS-like_dom_sf"/>
</dbReference>
<dbReference type="InterPro" id="IPR003661">
    <property type="entry name" value="HisK_dim/P_dom"/>
</dbReference>
<dbReference type="PANTHER" id="PTHR43047">
    <property type="entry name" value="TWO-COMPONENT HISTIDINE PROTEIN KINASE"/>
    <property type="match status" value="1"/>
</dbReference>
<dbReference type="SMART" id="SM00448">
    <property type="entry name" value="REC"/>
    <property type="match status" value="2"/>
</dbReference>
<dbReference type="SUPFAM" id="SSF47384">
    <property type="entry name" value="Homodimeric domain of signal transducing histidine kinase"/>
    <property type="match status" value="1"/>
</dbReference>
<feature type="domain" description="PAC" evidence="12">
    <location>
        <begin position="196"/>
        <end position="250"/>
    </location>
</feature>
<dbReference type="Gene3D" id="3.30.450.20">
    <property type="entry name" value="PAS domain"/>
    <property type="match status" value="3"/>
</dbReference>
<dbReference type="Gene3D" id="1.10.287.130">
    <property type="match status" value="1"/>
</dbReference>
<protein>
    <recommendedName>
        <fullName evidence="2">histidine kinase</fullName>
        <ecNumber evidence="2">2.7.13.3</ecNumber>
    </recommendedName>
</protein>
<comment type="caution">
    <text evidence="13">The sequence shown here is derived from an EMBL/GenBank/DDBJ whole genome shotgun (WGS) entry which is preliminary data.</text>
</comment>
<dbReference type="RefSeq" id="WP_069968841.1">
    <property type="nucleotide sequence ID" value="NZ_CM124774.1"/>
</dbReference>
<dbReference type="SUPFAM" id="SSF55785">
    <property type="entry name" value="PYP-like sensor domain (PAS domain)"/>
    <property type="match status" value="3"/>
</dbReference>
<comment type="catalytic activity">
    <reaction evidence="1">
        <text>ATP + protein L-histidine = ADP + protein N-phospho-L-histidine.</text>
        <dbReference type="EC" id="2.7.13.3"/>
    </reaction>
</comment>
<keyword evidence="5" id="KW-0418">Kinase</keyword>
<feature type="domain" description="Response regulatory" evidence="10">
    <location>
        <begin position="650"/>
        <end position="767"/>
    </location>
</feature>
<dbReference type="InterPro" id="IPR004358">
    <property type="entry name" value="Sig_transdc_His_kin-like_C"/>
</dbReference>
<dbReference type="InterPro" id="IPR005467">
    <property type="entry name" value="His_kinase_dom"/>
</dbReference>
<dbReference type="CDD" id="cd17546">
    <property type="entry name" value="REC_hyHK_CKI1_RcsC-like"/>
    <property type="match status" value="1"/>
</dbReference>
<feature type="domain" description="Response regulatory" evidence="10">
    <location>
        <begin position="776"/>
        <end position="885"/>
    </location>
</feature>
<accession>A0A1E5QFS8</accession>
<dbReference type="FunFam" id="1.10.287.130:FF:000001">
    <property type="entry name" value="Two-component sensor histidine kinase"/>
    <property type="match status" value="1"/>
</dbReference>
<name>A0A1E5QFS8_9CYAN</name>